<evidence type="ECO:0000313" key="3">
    <source>
        <dbReference type="Proteomes" id="UP000004947"/>
    </source>
</evidence>
<keyword evidence="1" id="KW-0472">Membrane</keyword>
<sequence length="41" mass="4475">MNNSLFSHAMQHHFHEATVASILALGLLILFAVKQSGSSHE</sequence>
<dbReference type="AlphaFoldDB" id="A6DP69"/>
<gene>
    <name evidence="2" type="ORF">LNTAR_02297</name>
</gene>
<keyword evidence="1" id="KW-1133">Transmembrane helix</keyword>
<comment type="caution">
    <text evidence="2">The sequence shown here is derived from an EMBL/GenBank/DDBJ whole genome shotgun (WGS) entry which is preliminary data.</text>
</comment>
<keyword evidence="3" id="KW-1185">Reference proteome</keyword>
<protein>
    <submittedName>
        <fullName evidence="2">Uncharacterized protein</fullName>
    </submittedName>
</protein>
<organism evidence="2 3">
    <name type="scientific">Lentisphaera araneosa HTCC2155</name>
    <dbReference type="NCBI Taxonomy" id="313628"/>
    <lineage>
        <taxon>Bacteria</taxon>
        <taxon>Pseudomonadati</taxon>
        <taxon>Lentisphaerota</taxon>
        <taxon>Lentisphaeria</taxon>
        <taxon>Lentisphaerales</taxon>
        <taxon>Lentisphaeraceae</taxon>
        <taxon>Lentisphaera</taxon>
    </lineage>
</organism>
<evidence type="ECO:0000313" key="2">
    <source>
        <dbReference type="EMBL" id="EDM26601.1"/>
    </source>
</evidence>
<name>A6DP69_9BACT</name>
<reference evidence="2 3" key="1">
    <citation type="journal article" date="2010" name="J. Bacteriol.">
        <title>Genome sequence of Lentisphaera araneosa HTCC2155T, the type species of the order Lentisphaerales in the phylum Lentisphaerae.</title>
        <authorList>
            <person name="Thrash J.C."/>
            <person name="Cho J.C."/>
            <person name="Vergin K.L."/>
            <person name="Morris R.M."/>
            <person name="Giovannoni S.J."/>
        </authorList>
    </citation>
    <scope>NUCLEOTIDE SEQUENCE [LARGE SCALE GENOMIC DNA]</scope>
    <source>
        <strain evidence="2 3">HTCC2155</strain>
    </source>
</reference>
<feature type="transmembrane region" description="Helical" evidence="1">
    <location>
        <begin position="12"/>
        <end position="33"/>
    </location>
</feature>
<evidence type="ECO:0000256" key="1">
    <source>
        <dbReference type="SAM" id="Phobius"/>
    </source>
</evidence>
<keyword evidence="1" id="KW-0812">Transmembrane</keyword>
<dbReference type="Proteomes" id="UP000004947">
    <property type="component" value="Unassembled WGS sequence"/>
</dbReference>
<proteinExistence type="predicted"/>
<dbReference type="RefSeq" id="WP_007279652.1">
    <property type="nucleotide sequence ID" value="NZ_ABCK01000015.1"/>
</dbReference>
<accession>A6DP69</accession>
<dbReference type="EMBL" id="ABCK01000015">
    <property type="protein sequence ID" value="EDM26601.1"/>
    <property type="molecule type" value="Genomic_DNA"/>
</dbReference>